<feature type="compositionally biased region" description="Polar residues" evidence="2">
    <location>
        <begin position="153"/>
        <end position="167"/>
    </location>
</feature>
<feature type="compositionally biased region" description="Acidic residues" evidence="2">
    <location>
        <begin position="301"/>
        <end position="317"/>
    </location>
</feature>
<protein>
    <recommendedName>
        <fullName evidence="4">Rab proteins geranylgeranyltransferase component</fullName>
    </recommendedName>
</protein>
<dbReference type="InterPro" id="IPR036188">
    <property type="entry name" value="FAD/NAD-bd_sf"/>
</dbReference>
<dbReference type="GO" id="GO:0005829">
    <property type="term" value="C:cytosol"/>
    <property type="evidence" value="ECO:0007669"/>
    <property type="project" value="TreeGrafter"/>
</dbReference>
<dbReference type="GO" id="GO:0005634">
    <property type="term" value="C:nucleus"/>
    <property type="evidence" value="ECO:0007669"/>
    <property type="project" value="TreeGrafter"/>
</dbReference>
<accession>A0A7S2MAF8</accession>
<dbReference type="EMBL" id="HBGZ01030375">
    <property type="protein sequence ID" value="CAD9628122.1"/>
    <property type="molecule type" value="Transcribed_RNA"/>
</dbReference>
<dbReference type="PANTHER" id="PTHR11787:SF4">
    <property type="entry name" value="CHM, RAB ESCORT PROTEIN 1"/>
    <property type="match status" value="1"/>
</dbReference>
<reference evidence="3" key="1">
    <citation type="submission" date="2021-01" db="EMBL/GenBank/DDBJ databases">
        <authorList>
            <person name="Corre E."/>
            <person name="Pelletier E."/>
            <person name="Niang G."/>
            <person name="Scheremetjew M."/>
            <person name="Finn R."/>
            <person name="Kale V."/>
            <person name="Holt S."/>
            <person name="Cochrane G."/>
            <person name="Meng A."/>
            <person name="Brown T."/>
            <person name="Cohen L."/>
        </authorList>
    </citation>
    <scope>NUCLEOTIDE SEQUENCE</scope>
    <source>
        <strain evidence="3">SM1012Den-03</strain>
    </source>
</reference>
<dbReference type="SUPFAM" id="SSF51905">
    <property type="entry name" value="FAD/NAD(P)-binding domain"/>
    <property type="match status" value="1"/>
</dbReference>
<feature type="compositionally biased region" description="Basic residues" evidence="2">
    <location>
        <begin position="225"/>
        <end position="235"/>
    </location>
</feature>
<dbReference type="GO" id="GO:0005968">
    <property type="term" value="C:Rab-protein geranylgeranyltransferase complex"/>
    <property type="evidence" value="ECO:0007669"/>
    <property type="project" value="TreeGrafter"/>
</dbReference>
<comment type="similarity">
    <text evidence="1">Belongs to the Rab GDI family.</text>
</comment>
<dbReference type="Gene3D" id="3.50.50.60">
    <property type="entry name" value="FAD/NAD(P)-binding domain"/>
    <property type="match status" value="1"/>
</dbReference>
<evidence type="ECO:0000313" key="3">
    <source>
        <dbReference type="EMBL" id="CAD9628122.1"/>
    </source>
</evidence>
<dbReference type="GO" id="GO:0016192">
    <property type="term" value="P:vesicle-mediated transport"/>
    <property type="evidence" value="ECO:0007669"/>
    <property type="project" value="TreeGrafter"/>
</dbReference>
<evidence type="ECO:0008006" key="4">
    <source>
        <dbReference type="Google" id="ProtNLM"/>
    </source>
</evidence>
<name>A0A7S2MAF8_9STRA</name>
<dbReference type="PANTHER" id="PTHR11787">
    <property type="entry name" value="RAB GDP-DISSOCIATION INHIBITOR"/>
    <property type="match status" value="1"/>
</dbReference>
<feature type="region of interest" description="Disordered" evidence="2">
    <location>
        <begin position="142"/>
        <end position="172"/>
    </location>
</feature>
<dbReference type="GO" id="GO:0005092">
    <property type="term" value="F:GDP-dissociation inhibitor activity"/>
    <property type="evidence" value="ECO:0007669"/>
    <property type="project" value="InterPro"/>
</dbReference>
<dbReference type="Pfam" id="PF00996">
    <property type="entry name" value="GDI"/>
    <property type="match status" value="3"/>
</dbReference>
<dbReference type="InterPro" id="IPR018203">
    <property type="entry name" value="GDP_dissociation_inhibitor"/>
</dbReference>
<organism evidence="3">
    <name type="scientific">Skeletonema marinoi</name>
    <dbReference type="NCBI Taxonomy" id="267567"/>
    <lineage>
        <taxon>Eukaryota</taxon>
        <taxon>Sar</taxon>
        <taxon>Stramenopiles</taxon>
        <taxon>Ochrophyta</taxon>
        <taxon>Bacillariophyta</taxon>
        <taxon>Coscinodiscophyceae</taxon>
        <taxon>Thalassiosirophycidae</taxon>
        <taxon>Thalassiosirales</taxon>
        <taxon>Skeletonemataceae</taxon>
        <taxon>Skeletonema</taxon>
        <taxon>Skeletonema marinoi-dohrnii complex</taxon>
    </lineage>
</organism>
<dbReference type="PRINTS" id="PR00891">
    <property type="entry name" value="RABGDIREP"/>
</dbReference>
<dbReference type="GO" id="GO:0007264">
    <property type="term" value="P:small GTPase-mediated signal transduction"/>
    <property type="evidence" value="ECO:0007669"/>
    <property type="project" value="InterPro"/>
</dbReference>
<sequence length="761" mass="83474">MAEASQDVYDVIICGTDLIQSILSSALSRAGKKVLHCDGNDWYGGFDAVLYGGGTLDLFVEQCMENQRQEDNKNAVADVSDGVLESETNFISILPKEKYASLRLHSQTILGQTNDKTTSADVVAKDDTVESKIEKLAIHNDAVDGEGGEDSSHASNNNLQAPAPSNSIDDDQVDGFSLDISPCLLYASGDAVEGMVKSGVSDYLEFKSVEGLFVLMAEDDSTKSTSRKVNRHRNKRGDTSEKVDDKTLNEKPLVSYRVPCSKADVFRSKLLSPVDKRRLMKFLQLITDYGMVMASQSTEVAADDDDTLNDNNNEEEIPSTSTNNNGDDAIQSVNERHLHRGRALSRPQNKATPSSSDMESLIRCVRDGVSFSDFLRTVVKLPDRLAVVVVYALALSPFGYNTNDANNGPMSDAMARVSKYSTKDGVEDLLLHVTALGRFGNTAFLTAMYGSGELSQAFCRSGAVYGSTYMLRRPPLRITFEKDSPRVSGVVLGGEGIAGFEDGLDQEILCEHVIVPSTMIDPSVVRNAVRTRTYRRISILRGKLVKAEREQNDTDNSSETEQRYAIIIPPGTRGLSNQSAIHVLAFDDSVCVSPRGKQYTVLHLTMTSPEDCDSHDVFDETLGKAVHHLIESQLSTNEEASSVEECHHVSFSFTSDSPNNITENSQTTGLHIAYRDTQSITCDSAFREAKRIFDKICPDADFLGLSKKVEDEIVYRNEEDSDDEKVVLDSAVTMIEAPLSTSTASQEEVKPTQDEQPIDNN</sequence>
<gene>
    <name evidence="3" type="ORF">SMAR0320_LOCUS21650</name>
</gene>
<evidence type="ECO:0000256" key="2">
    <source>
        <dbReference type="SAM" id="MobiDB-lite"/>
    </source>
</evidence>
<evidence type="ECO:0000256" key="1">
    <source>
        <dbReference type="ARBA" id="ARBA00005593"/>
    </source>
</evidence>
<feature type="region of interest" description="Disordered" evidence="2">
    <location>
        <begin position="223"/>
        <end position="243"/>
    </location>
</feature>
<feature type="region of interest" description="Disordered" evidence="2">
    <location>
        <begin position="738"/>
        <end position="761"/>
    </location>
</feature>
<dbReference type="Gene3D" id="3.30.519.10">
    <property type="entry name" value="Guanine Nucleotide Dissociation Inhibitor, domain 2"/>
    <property type="match status" value="1"/>
</dbReference>
<dbReference type="AlphaFoldDB" id="A0A7S2MAF8"/>
<proteinExistence type="inferred from homology"/>
<feature type="region of interest" description="Disordered" evidence="2">
    <location>
        <begin position="301"/>
        <end position="329"/>
    </location>
</feature>
<dbReference type="Gene3D" id="1.10.405.10">
    <property type="entry name" value="Guanine Nucleotide Dissociation Inhibitor, domain 1"/>
    <property type="match status" value="1"/>
</dbReference>